<evidence type="ECO:0000313" key="2">
    <source>
        <dbReference type="Proteomes" id="UP001497516"/>
    </source>
</evidence>
<protein>
    <submittedName>
        <fullName evidence="1">Uncharacterized protein</fullName>
    </submittedName>
</protein>
<reference evidence="1 2" key="1">
    <citation type="submission" date="2024-04" db="EMBL/GenBank/DDBJ databases">
        <authorList>
            <person name="Fracassetti M."/>
        </authorList>
    </citation>
    <scope>NUCLEOTIDE SEQUENCE [LARGE SCALE GENOMIC DNA]</scope>
</reference>
<gene>
    <name evidence="1" type="ORF">LTRI10_LOCUS14118</name>
</gene>
<dbReference type="AlphaFoldDB" id="A0AAV2DG20"/>
<organism evidence="1 2">
    <name type="scientific">Linum trigynum</name>
    <dbReference type="NCBI Taxonomy" id="586398"/>
    <lineage>
        <taxon>Eukaryota</taxon>
        <taxon>Viridiplantae</taxon>
        <taxon>Streptophyta</taxon>
        <taxon>Embryophyta</taxon>
        <taxon>Tracheophyta</taxon>
        <taxon>Spermatophyta</taxon>
        <taxon>Magnoliopsida</taxon>
        <taxon>eudicotyledons</taxon>
        <taxon>Gunneridae</taxon>
        <taxon>Pentapetalae</taxon>
        <taxon>rosids</taxon>
        <taxon>fabids</taxon>
        <taxon>Malpighiales</taxon>
        <taxon>Linaceae</taxon>
        <taxon>Linum</taxon>
    </lineage>
</organism>
<name>A0AAV2DG20_9ROSI</name>
<dbReference type="EMBL" id="OZ034815">
    <property type="protein sequence ID" value="CAL1372094.1"/>
    <property type="molecule type" value="Genomic_DNA"/>
</dbReference>
<proteinExistence type="predicted"/>
<dbReference type="Proteomes" id="UP001497516">
    <property type="component" value="Chromosome 2"/>
</dbReference>
<sequence>MPLLQQTNGVRYLHRLPHLPFIAATLAGVPLVDEQQVPPSLFAPPQTLQYRDHTSCSSDHSALLDGLEGRTRCIEITQERLLDHFGLDVPAQDQSDKEE</sequence>
<evidence type="ECO:0000313" key="1">
    <source>
        <dbReference type="EMBL" id="CAL1372094.1"/>
    </source>
</evidence>
<keyword evidence="2" id="KW-1185">Reference proteome</keyword>
<accession>A0AAV2DG20</accession>